<protein>
    <submittedName>
        <fullName evidence="5">Putative ATPase</fullName>
    </submittedName>
</protein>
<sequence>MKNKDFKFNNISRLIERDDDINILNDFFEQLHIKKCGILRIVAAHGSGATSFLNIAASIAQNLNYEVINANEYNFDTLKDYNITQTTADQKYSQIIIIDGIDNMDNEIISILKSLLSHGNDFALIYSTHSNVTTNIDFVDVPVYKTIFLEPLSPKGLYQFLKTVLVWDKPPKAILEYLYNKTRGLPKYIKSEIETLVKEEIIFYDEQKGWNINEEYLMTLKNKNICNAPKHNLPAETTEFIGRKDEIEMICNLLKNARLVTLIGPGGIGKSRLALKVARILLPKYNDGVFWFPLSQISKTELLISNIAKVLNVPEIQGQIQLDAVKNTLKNKKILIILDDFDHLIDSAPILTELLAIAADLSLIVTSRQPLNVYGEYLFNVPPMEIPNPDSDLTVELLEKQPSVNLFLSRAKAIKNDFSLSEKNALQLAKLCAYLEGIPLAIELAAVKIAKIPINTMLIQNQSRLNWLTDGPKNLPVRHRTMKNCIEWGYNLLNTSQKKIFTRLGVFKGKFGISAVSAVINNKNDIDNLYENLLSLANNNILIIDPEFTEKDEYSFNMLEIFREYAALLLSEDSDEEFIKECHADYFLSYAIKAQNNYYDSKRQTALSMMDKAYSDIICALEYLSESNCLEKELKLAISMGYYWEVRGYWDKGQSILESIIQRQDDSLNIQHYIEAYQWLGRFVFLNGNCEKAVKIFEKGLKLALERNDPMGEASIKYNLALINNISGNLQHEVELLNQSLNIYRDANYKRGIAEVLQELSQVYYFNGSYDMAEKCLNESLGIYKEYDDKYGILRSYGRMGLVLRANGEFEQAMKMFQKCLSGCEEIDDKVETTLALLNIAELLRSQGNYELAESYYSKSLNLAYELGYLAIIARIKKDLGEICHHTGETDKAYQLFNESLQLLNETGNKGDIPWVYRSLAELELAQENYLKAEELFLSGLKLYIEIKQNTLSYIFLVFEGLATASAMLGDYRRAACLFAAADNLFRKVGNLLAKCDINSYKNRLNTLRMKMDADIFELSWNEGICMSLKHAIRYALDDKKYDRTMANKMINYIRENYTRDISLYDISEHFNMSASYLSTMFKYYTGKNFKEYLNLYRVKASKELMQKESNLKISEIAKRVGCSSSVTFIRMFRKYEGMSPGQYYAKLTIGQK</sequence>
<dbReference type="InterPro" id="IPR027417">
    <property type="entry name" value="P-loop_NTPase"/>
</dbReference>
<dbReference type="InterPro" id="IPR018060">
    <property type="entry name" value="HTH_AraC"/>
</dbReference>
<feature type="domain" description="HTH araC/xylS-type" evidence="4">
    <location>
        <begin position="1048"/>
        <end position="1147"/>
    </location>
</feature>
<feature type="repeat" description="TPR" evidence="3">
    <location>
        <begin position="674"/>
        <end position="707"/>
    </location>
</feature>
<dbReference type="Pfam" id="PF13181">
    <property type="entry name" value="TPR_8"/>
    <property type="match status" value="1"/>
</dbReference>
<keyword evidence="6" id="KW-1185">Reference proteome</keyword>
<evidence type="ECO:0000259" key="4">
    <source>
        <dbReference type="PROSITE" id="PS01124"/>
    </source>
</evidence>
<dbReference type="Pfam" id="PF12833">
    <property type="entry name" value="HTH_18"/>
    <property type="match status" value="1"/>
</dbReference>
<dbReference type="PRINTS" id="PR00364">
    <property type="entry name" value="DISEASERSIST"/>
</dbReference>
<name>G8LVM2_ACECE</name>
<evidence type="ECO:0000313" key="6">
    <source>
        <dbReference type="Proteomes" id="UP000005435"/>
    </source>
</evidence>
<dbReference type="InterPro" id="IPR019734">
    <property type="entry name" value="TPR_rpt"/>
</dbReference>
<dbReference type="Gene3D" id="1.10.10.60">
    <property type="entry name" value="Homeodomain-like"/>
    <property type="match status" value="2"/>
</dbReference>
<dbReference type="GO" id="GO:0043531">
    <property type="term" value="F:ADP binding"/>
    <property type="evidence" value="ECO:0007669"/>
    <property type="project" value="InterPro"/>
</dbReference>
<dbReference type="SMART" id="SM00382">
    <property type="entry name" value="AAA"/>
    <property type="match status" value="1"/>
</dbReference>
<dbReference type="HOGENOM" id="CLU_008612_0_0_9"/>
<keyword evidence="3" id="KW-0802">TPR repeat</keyword>
<evidence type="ECO:0000256" key="1">
    <source>
        <dbReference type="ARBA" id="ARBA00023015"/>
    </source>
</evidence>
<dbReference type="Gene3D" id="3.40.50.300">
    <property type="entry name" value="P-loop containing nucleotide triphosphate hydrolases"/>
    <property type="match status" value="1"/>
</dbReference>
<reference evidence="5 6" key="2">
    <citation type="journal article" date="2012" name="Stand. Genomic Sci.">
        <title>Complete Genome Sequence of Clostridium clariflavum DSM 19732.</title>
        <authorList>
            <person name="Izquierdo J.A."/>
            <person name="Goodwin L."/>
            <person name="Davenport K.W."/>
            <person name="Teshima H."/>
            <person name="Bruce D."/>
            <person name="Detter C."/>
            <person name="Tapia R."/>
            <person name="Han S."/>
            <person name="Land M."/>
            <person name="Hauser L."/>
            <person name="Jeffries C.D."/>
            <person name="Han J."/>
            <person name="Pitluck S."/>
            <person name="Nolan M."/>
            <person name="Chen A."/>
            <person name="Huntemann M."/>
            <person name="Mavromatis K."/>
            <person name="Mikhailova N."/>
            <person name="Liolios K."/>
            <person name="Woyke T."/>
            <person name="Lynd L.R."/>
        </authorList>
    </citation>
    <scope>NUCLEOTIDE SEQUENCE [LARGE SCALE GENOMIC DNA]</scope>
    <source>
        <strain evidence="6">DSM 19732 / NBRC 101661 / EBR45</strain>
    </source>
</reference>
<dbReference type="eggNOG" id="COG3903">
    <property type="taxonomic scope" value="Bacteria"/>
</dbReference>
<dbReference type="PANTHER" id="PTHR47691">
    <property type="entry name" value="REGULATOR-RELATED"/>
    <property type="match status" value="1"/>
</dbReference>
<dbReference type="eggNOG" id="COG2207">
    <property type="taxonomic scope" value="Bacteria"/>
</dbReference>
<dbReference type="Proteomes" id="UP000005435">
    <property type="component" value="Chromosome"/>
</dbReference>
<dbReference type="SUPFAM" id="SSF48452">
    <property type="entry name" value="TPR-like"/>
    <property type="match status" value="2"/>
</dbReference>
<feature type="repeat" description="TPR" evidence="3">
    <location>
        <begin position="794"/>
        <end position="827"/>
    </location>
</feature>
<evidence type="ECO:0000256" key="2">
    <source>
        <dbReference type="ARBA" id="ARBA00023163"/>
    </source>
</evidence>
<dbReference type="EMBL" id="CP003065">
    <property type="protein sequence ID" value="AEV69658.1"/>
    <property type="molecule type" value="Genomic_DNA"/>
</dbReference>
<accession>G8LVM2</accession>
<dbReference type="KEGG" id="ccl:Clocl_3131"/>
<dbReference type="InterPro" id="IPR011990">
    <property type="entry name" value="TPR-like_helical_dom_sf"/>
</dbReference>
<dbReference type="Pfam" id="PF00931">
    <property type="entry name" value="NB-ARC"/>
    <property type="match status" value="1"/>
</dbReference>
<dbReference type="SUPFAM" id="SSF52540">
    <property type="entry name" value="P-loop containing nucleoside triphosphate hydrolases"/>
    <property type="match status" value="2"/>
</dbReference>
<reference evidence="6" key="1">
    <citation type="submission" date="2011-12" db="EMBL/GenBank/DDBJ databases">
        <title>Complete sequence of Clostridium clariflavum DSM 19732.</title>
        <authorList>
            <consortium name="US DOE Joint Genome Institute"/>
            <person name="Lucas S."/>
            <person name="Han J."/>
            <person name="Lapidus A."/>
            <person name="Cheng J.-F."/>
            <person name="Goodwin L."/>
            <person name="Pitluck S."/>
            <person name="Peters L."/>
            <person name="Teshima H."/>
            <person name="Detter J.C."/>
            <person name="Han C."/>
            <person name="Tapia R."/>
            <person name="Land M."/>
            <person name="Hauser L."/>
            <person name="Kyrpides N."/>
            <person name="Ivanova N."/>
            <person name="Pagani I."/>
            <person name="Kitzmiller T."/>
            <person name="Lynd L."/>
            <person name="Izquierdo J."/>
            <person name="Woyke T."/>
        </authorList>
    </citation>
    <scope>NUCLEOTIDE SEQUENCE [LARGE SCALE GENOMIC DNA]</scope>
    <source>
        <strain evidence="6">DSM 19732 / NBRC 101661 / EBR45</strain>
    </source>
</reference>
<keyword evidence="2" id="KW-0804">Transcription</keyword>
<dbReference type="RefSeq" id="WP_014256201.1">
    <property type="nucleotide sequence ID" value="NC_016627.1"/>
</dbReference>
<proteinExistence type="predicted"/>
<dbReference type="InterPro" id="IPR002182">
    <property type="entry name" value="NB-ARC"/>
</dbReference>
<dbReference type="SMART" id="SM00342">
    <property type="entry name" value="HTH_ARAC"/>
    <property type="match status" value="1"/>
</dbReference>
<dbReference type="STRING" id="720554.Clocl_3131"/>
<keyword evidence="1" id="KW-0805">Transcription regulation</keyword>
<dbReference type="InterPro" id="IPR003593">
    <property type="entry name" value="AAA+_ATPase"/>
</dbReference>
<dbReference type="GO" id="GO:0043565">
    <property type="term" value="F:sequence-specific DNA binding"/>
    <property type="evidence" value="ECO:0007669"/>
    <property type="project" value="InterPro"/>
</dbReference>
<dbReference type="Gene3D" id="1.25.40.10">
    <property type="entry name" value="Tetratricopeptide repeat domain"/>
    <property type="match status" value="1"/>
</dbReference>
<organism evidence="5 6">
    <name type="scientific">Acetivibrio clariflavus (strain DSM 19732 / NBRC 101661 / EBR45)</name>
    <name type="common">Clostridium clariflavum</name>
    <dbReference type="NCBI Taxonomy" id="720554"/>
    <lineage>
        <taxon>Bacteria</taxon>
        <taxon>Bacillati</taxon>
        <taxon>Bacillota</taxon>
        <taxon>Clostridia</taxon>
        <taxon>Eubacteriales</taxon>
        <taxon>Oscillospiraceae</taxon>
        <taxon>Acetivibrio</taxon>
    </lineage>
</organism>
<gene>
    <name evidence="5" type="ordered locus">Clocl_3131</name>
</gene>
<dbReference type="SMART" id="SM00028">
    <property type="entry name" value="TPR"/>
    <property type="match status" value="7"/>
</dbReference>
<evidence type="ECO:0000313" key="5">
    <source>
        <dbReference type="EMBL" id="AEV69658.1"/>
    </source>
</evidence>
<dbReference type="PROSITE" id="PS01124">
    <property type="entry name" value="HTH_ARAC_FAMILY_2"/>
    <property type="match status" value="1"/>
</dbReference>
<dbReference type="InterPro" id="IPR009057">
    <property type="entry name" value="Homeodomain-like_sf"/>
</dbReference>
<dbReference type="SUPFAM" id="SSF46689">
    <property type="entry name" value="Homeodomain-like"/>
    <property type="match status" value="2"/>
</dbReference>
<dbReference type="GO" id="GO:0003700">
    <property type="term" value="F:DNA-binding transcription factor activity"/>
    <property type="evidence" value="ECO:0007669"/>
    <property type="project" value="InterPro"/>
</dbReference>
<dbReference type="AlphaFoldDB" id="G8LVM2"/>
<dbReference type="PROSITE" id="PS50005">
    <property type="entry name" value="TPR"/>
    <property type="match status" value="2"/>
</dbReference>
<dbReference type="PANTHER" id="PTHR47691:SF3">
    <property type="entry name" value="HTH-TYPE TRANSCRIPTIONAL REGULATOR RV0890C-RELATED"/>
    <property type="match status" value="1"/>
</dbReference>
<evidence type="ECO:0000256" key="3">
    <source>
        <dbReference type="PROSITE-ProRule" id="PRU00339"/>
    </source>
</evidence>
<dbReference type="Pfam" id="PF13424">
    <property type="entry name" value="TPR_12"/>
    <property type="match status" value="2"/>
</dbReference>